<sequence>MVWLKFIGFFLFVVLIVALVNLALRKIFKIKNEGKGLFSFNYVNKLHLKIDLSINATAAVAYIICFYLLVSKGYSVNVFLVSVILFTILSHSVQAVFEWKYSQNPKKIILTISEMSLIVIALILTIQFDLFNSLIS</sequence>
<feature type="transmembrane region" description="Helical" evidence="1">
    <location>
        <begin position="76"/>
        <end position="97"/>
    </location>
</feature>
<proteinExistence type="predicted"/>
<keyword evidence="3" id="KW-1185">Reference proteome</keyword>
<evidence type="ECO:0000313" key="3">
    <source>
        <dbReference type="Proteomes" id="UP000065533"/>
    </source>
</evidence>
<keyword evidence="1" id="KW-0472">Membrane</keyword>
<evidence type="ECO:0000313" key="2">
    <source>
        <dbReference type="EMBL" id="ALS78772.1"/>
    </source>
</evidence>
<evidence type="ECO:0008006" key="4">
    <source>
        <dbReference type="Google" id="ProtNLM"/>
    </source>
</evidence>
<dbReference type="RefSeq" id="WP_058385431.1">
    <property type="nucleotide sequence ID" value="NZ_CP013661.2"/>
</dbReference>
<dbReference type="Pfam" id="PF13789">
    <property type="entry name" value="DUF4181"/>
    <property type="match status" value="1"/>
</dbReference>
<accession>A0ABM5WWR5</accession>
<dbReference type="InterPro" id="IPR025441">
    <property type="entry name" value="DUF4181"/>
</dbReference>
<keyword evidence="1" id="KW-0812">Transmembrane</keyword>
<keyword evidence="1" id="KW-1133">Transmembrane helix</keyword>
<gene>
    <name evidence="2" type="ORF">AUO94_08935</name>
</gene>
<organism evidence="2 3">
    <name type="scientific">Planococcus kocurii</name>
    <dbReference type="NCBI Taxonomy" id="1374"/>
    <lineage>
        <taxon>Bacteria</taxon>
        <taxon>Bacillati</taxon>
        <taxon>Bacillota</taxon>
        <taxon>Bacilli</taxon>
        <taxon>Bacillales</taxon>
        <taxon>Caryophanaceae</taxon>
        <taxon>Planococcus</taxon>
    </lineage>
</organism>
<feature type="transmembrane region" description="Helical" evidence="1">
    <location>
        <begin position="109"/>
        <end position="128"/>
    </location>
</feature>
<name>A0ABM5WWR5_9BACL</name>
<dbReference type="EMBL" id="CP013661">
    <property type="protein sequence ID" value="ALS78772.1"/>
    <property type="molecule type" value="Genomic_DNA"/>
</dbReference>
<evidence type="ECO:0000256" key="1">
    <source>
        <dbReference type="SAM" id="Phobius"/>
    </source>
</evidence>
<reference evidence="2" key="1">
    <citation type="submission" date="2016-01" db="EMBL/GenBank/DDBJ databases">
        <title>Complete genome of Planococcus kocurri type strain.</title>
        <authorList>
            <person name="See-Too W.S."/>
        </authorList>
    </citation>
    <scope>NUCLEOTIDE SEQUENCE [LARGE SCALE GENOMIC DNA]</scope>
    <source>
        <strain evidence="2">ATCC 43650</strain>
    </source>
</reference>
<feature type="transmembrane region" description="Helical" evidence="1">
    <location>
        <begin position="6"/>
        <end position="24"/>
    </location>
</feature>
<dbReference type="Proteomes" id="UP000065533">
    <property type="component" value="Chromosome"/>
</dbReference>
<feature type="transmembrane region" description="Helical" evidence="1">
    <location>
        <begin position="52"/>
        <end position="70"/>
    </location>
</feature>
<protein>
    <recommendedName>
        <fullName evidence="4">DUF4181 domain-containing protein</fullName>
    </recommendedName>
</protein>